<dbReference type="PANTHER" id="PTHR38451:SF1">
    <property type="entry name" value="TRNA (ADENINE(22)-N(1))-METHYLTRANSFERASE"/>
    <property type="match status" value="1"/>
</dbReference>
<dbReference type="Pfam" id="PF04816">
    <property type="entry name" value="TrmK"/>
    <property type="match status" value="1"/>
</dbReference>
<dbReference type="RefSeq" id="WP_002961758.1">
    <property type="nucleotide sequence ID" value="NZ_CP029490.1"/>
</dbReference>
<name>A0ABM6W5U2_9STRE</name>
<dbReference type="Gene3D" id="1.10.287.1890">
    <property type="match status" value="1"/>
</dbReference>
<evidence type="ECO:0000313" key="1">
    <source>
        <dbReference type="EMBL" id="AWN21007.1"/>
    </source>
</evidence>
<reference evidence="1 2" key="1">
    <citation type="submission" date="2018-05" db="EMBL/GenBank/DDBJ databases">
        <title>Complete genome sequences of Streptococcus sobrinus.</title>
        <authorList>
            <person name="Sales M."/>
            <person name="Jensen P.A."/>
        </authorList>
    </citation>
    <scope>NUCLEOTIDE SEQUENCE [LARGE SCALE GENOMIC DNA]</scope>
    <source>
        <strain evidence="1 2">SL1</strain>
    </source>
</reference>
<accession>A0ABM6W5U2</accession>
<dbReference type="GeneID" id="93924148"/>
<gene>
    <name evidence="1" type="ORF">DK182_06435</name>
</gene>
<proteinExistence type="predicted"/>
<dbReference type="SUPFAM" id="SSF53335">
    <property type="entry name" value="S-adenosyl-L-methionine-dependent methyltransferases"/>
    <property type="match status" value="1"/>
</dbReference>
<keyword evidence="2" id="KW-1185">Reference proteome</keyword>
<dbReference type="PANTHER" id="PTHR38451">
    <property type="entry name" value="TRNA (ADENINE(22)-N(1))-METHYLTRANSFERASE"/>
    <property type="match status" value="1"/>
</dbReference>
<dbReference type="InterPro" id="IPR029063">
    <property type="entry name" value="SAM-dependent_MTases_sf"/>
</dbReference>
<dbReference type="InterPro" id="IPR006901">
    <property type="entry name" value="TrmK"/>
</dbReference>
<organism evidence="1 2">
    <name type="scientific">Streptococcus sobrinus</name>
    <dbReference type="NCBI Taxonomy" id="1310"/>
    <lineage>
        <taxon>Bacteria</taxon>
        <taxon>Bacillati</taxon>
        <taxon>Bacillota</taxon>
        <taxon>Bacilli</taxon>
        <taxon>Lactobacillales</taxon>
        <taxon>Streptococcaceae</taxon>
        <taxon>Streptococcus</taxon>
    </lineage>
</organism>
<protein>
    <submittedName>
        <fullName evidence="1">tRNA (Adenine-N(1))-methyltransferase</fullName>
    </submittedName>
</protein>
<dbReference type="Gene3D" id="3.40.50.150">
    <property type="entry name" value="Vaccinia Virus protein VP39"/>
    <property type="match status" value="1"/>
</dbReference>
<evidence type="ECO:0000313" key="2">
    <source>
        <dbReference type="Proteomes" id="UP000245369"/>
    </source>
</evidence>
<dbReference type="EMBL" id="CP029490">
    <property type="protein sequence ID" value="AWN21007.1"/>
    <property type="molecule type" value="Genomic_DNA"/>
</dbReference>
<dbReference type="PIRSF" id="PIRSF018637">
    <property type="entry name" value="TrmK"/>
    <property type="match status" value="1"/>
</dbReference>
<sequence length="228" mass="25175">METNISQRLLDVADFIPQGAKLLDVGSDHAYLPIHLLQEGLISQAIASEVVQGPYRSALENVTAAGLNQKIQVRLADGLEALEPSDGVTTIAICGMGGRLIADILTAGQEKLSGLERLVLQPNNREDDVRAWLSDHGFKIIAEKVMSEKGKFYEIIVAQPGQQVLNDFEKRFGPRHLEEKSAGFLTKWQRELEKLQVALSKIPEANQADRQALEERIQAIKEAIQDEG</sequence>
<dbReference type="Proteomes" id="UP000245369">
    <property type="component" value="Chromosome"/>
</dbReference>